<dbReference type="PANTHER" id="PTHR43639:SF5">
    <property type="entry name" value="OXIDOREDUCTASE, SHORT-CHAIN DEHYDROGENASE_REDUCTASE FAMILY (AFU_ORTHOLOGUE AFUA_6G09140)"/>
    <property type="match status" value="1"/>
</dbReference>
<dbReference type="FunFam" id="3.40.50.720:FF:000084">
    <property type="entry name" value="Short-chain dehydrogenase reductase"/>
    <property type="match status" value="1"/>
</dbReference>
<reference evidence="3" key="1">
    <citation type="journal article" date="2020" name="bioRxiv">
        <title>Whole genome comparisons of ergot fungi reveals the divergence and evolution of species within the genus Claviceps are the result of varying mechanisms driving genome evolution and host range expansion.</title>
        <authorList>
            <person name="Wyka S.A."/>
            <person name="Mondo S.J."/>
            <person name="Liu M."/>
            <person name="Dettman J."/>
            <person name="Nalam V."/>
            <person name="Broders K.D."/>
        </authorList>
    </citation>
    <scope>NUCLEOTIDE SEQUENCE</scope>
    <source>
        <strain evidence="3">CCC 489</strain>
    </source>
</reference>
<dbReference type="PANTHER" id="PTHR43639">
    <property type="entry name" value="OXIDOREDUCTASE, SHORT-CHAIN DEHYDROGENASE/REDUCTASE FAMILY (AFU_ORTHOLOGUE AFUA_5G02870)"/>
    <property type="match status" value="1"/>
</dbReference>
<dbReference type="NCBIfam" id="NF005559">
    <property type="entry name" value="PRK07231.1"/>
    <property type="match status" value="1"/>
</dbReference>
<comment type="caution">
    <text evidence="3">The sequence shown here is derived from an EMBL/GenBank/DDBJ whole genome shotgun (WGS) entry which is preliminary data.</text>
</comment>
<evidence type="ECO:0000313" key="4">
    <source>
        <dbReference type="Proteomes" id="UP000811619"/>
    </source>
</evidence>
<dbReference type="EMBL" id="SRPY01001036">
    <property type="protein sequence ID" value="KAG5915023.1"/>
    <property type="molecule type" value="Genomic_DNA"/>
</dbReference>
<keyword evidence="1" id="KW-0521">NADP</keyword>
<accession>A0A8K0NHZ6</accession>
<evidence type="ECO:0000256" key="2">
    <source>
        <dbReference type="ARBA" id="ARBA00023002"/>
    </source>
</evidence>
<dbReference type="AlphaFoldDB" id="A0A8K0NHZ6"/>
<dbReference type="PRINTS" id="PR00081">
    <property type="entry name" value="GDHRDH"/>
</dbReference>
<organism evidence="3 4">
    <name type="scientific">Claviceps africana</name>
    <dbReference type="NCBI Taxonomy" id="83212"/>
    <lineage>
        <taxon>Eukaryota</taxon>
        <taxon>Fungi</taxon>
        <taxon>Dikarya</taxon>
        <taxon>Ascomycota</taxon>
        <taxon>Pezizomycotina</taxon>
        <taxon>Sordariomycetes</taxon>
        <taxon>Hypocreomycetidae</taxon>
        <taxon>Hypocreales</taxon>
        <taxon>Clavicipitaceae</taxon>
        <taxon>Claviceps</taxon>
    </lineage>
</organism>
<dbReference type="InterPro" id="IPR036291">
    <property type="entry name" value="NAD(P)-bd_dom_sf"/>
</dbReference>
<evidence type="ECO:0000313" key="3">
    <source>
        <dbReference type="EMBL" id="KAG5915023.1"/>
    </source>
</evidence>
<dbReference type="InterPro" id="IPR002347">
    <property type="entry name" value="SDR_fam"/>
</dbReference>
<gene>
    <name evidence="3" type="ORF">E4U42_000179</name>
</gene>
<dbReference type="Pfam" id="PF13561">
    <property type="entry name" value="adh_short_C2"/>
    <property type="match status" value="1"/>
</dbReference>
<evidence type="ECO:0000256" key="1">
    <source>
        <dbReference type="ARBA" id="ARBA00022857"/>
    </source>
</evidence>
<dbReference type="PRINTS" id="PR00080">
    <property type="entry name" value="SDRFAMILY"/>
</dbReference>
<protein>
    <recommendedName>
        <fullName evidence="5">Oxidoreductase, short-chain dehydrogenase/reductase family</fullName>
    </recommendedName>
</protein>
<keyword evidence="2" id="KW-0560">Oxidoreductase</keyword>
<dbReference type="Proteomes" id="UP000811619">
    <property type="component" value="Unassembled WGS sequence"/>
</dbReference>
<dbReference type="GO" id="GO:0016491">
    <property type="term" value="F:oxidoreductase activity"/>
    <property type="evidence" value="ECO:0007669"/>
    <property type="project" value="UniProtKB-KW"/>
</dbReference>
<evidence type="ECO:0008006" key="5">
    <source>
        <dbReference type="Google" id="ProtNLM"/>
    </source>
</evidence>
<dbReference type="SUPFAM" id="SSF51735">
    <property type="entry name" value="NAD(P)-binding Rossmann-fold domains"/>
    <property type="match status" value="1"/>
</dbReference>
<keyword evidence="4" id="KW-1185">Reference proteome</keyword>
<sequence>MSAGRLHGKVAIVTGAASGFGRGIAEKFSQEGARVVIADVAHEAGQSAAARIGALFVKADVTSAADWEKLLAETLQAYGRLDVVVNNAGAAYSNKATEDVTEAEFDLVFRVNVKSVYVCTSVLLPGYFLKDGRPRPGCFIQVASTAATRPRPRLTWYNASKGAVVTATKSLALEYGPHQIRFNAVSPVLGSTGMTHLFLGKPDTVENQASFVSTVPLGRPSTPADVANACCYLASDEAGFITGVNLVVDGGRCA</sequence>
<proteinExistence type="predicted"/>
<dbReference type="Gene3D" id="3.40.50.720">
    <property type="entry name" value="NAD(P)-binding Rossmann-like Domain"/>
    <property type="match status" value="1"/>
</dbReference>
<dbReference type="OrthoDB" id="294295at2759"/>
<name>A0A8K0NHZ6_9HYPO</name>